<proteinExistence type="predicted"/>
<reference evidence="2" key="2">
    <citation type="journal article" date="2021" name="Microbiome">
        <title>Successional dynamics and alternative stable states in a saline activated sludge microbial community over 9 years.</title>
        <authorList>
            <person name="Wang Y."/>
            <person name="Ye J."/>
            <person name="Ju F."/>
            <person name="Liu L."/>
            <person name="Boyd J.A."/>
            <person name="Deng Y."/>
            <person name="Parks D.H."/>
            <person name="Jiang X."/>
            <person name="Yin X."/>
            <person name="Woodcroft B.J."/>
            <person name="Tyson G.W."/>
            <person name="Hugenholtz P."/>
            <person name="Polz M.F."/>
            <person name="Zhang T."/>
        </authorList>
    </citation>
    <scope>NUCLEOTIDE SEQUENCE</scope>
    <source>
        <strain evidence="2">HKST-UBA09</strain>
    </source>
</reference>
<protein>
    <recommendedName>
        <fullName evidence="4">Dockerin domain-containing protein</fullName>
    </recommendedName>
</protein>
<organism evidence="2 3">
    <name type="scientific">Candidatus Dojkabacteria bacterium</name>
    <dbReference type="NCBI Taxonomy" id="2099670"/>
    <lineage>
        <taxon>Bacteria</taxon>
        <taxon>Candidatus Dojkabacteria</taxon>
    </lineage>
</organism>
<sequence length="221" mass="24350">MGNLYQNNRVLILLFVLLNFFIIFLLYYSGTADIERSSAQEDVTVAANVVGCELELVVYPENRIPVSGNWGTSLNVEVYLADPITYLGTTTSTSNDPNGKGNFDLCSDSIFAGEDDYLFYIRGKSHLRKKYGPITTFGGVASYVNFSTTGGLIAGETSNIYDNYINSLDLATQIATLETNDDKNDLNQDGEVNVLDISVTIGNYFKEGDCSPREQQYAICN</sequence>
<evidence type="ECO:0000256" key="1">
    <source>
        <dbReference type="SAM" id="Phobius"/>
    </source>
</evidence>
<keyword evidence="1" id="KW-0472">Membrane</keyword>
<feature type="transmembrane region" description="Helical" evidence="1">
    <location>
        <begin position="12"/>
        <end position="30"/>
    </location>
</feature>
<keyword evidence="1" id="KW-0812">Transmembrane</keyword>
<keyword evidence="1" id="KW-1133">Transmembrane helix</keyword>
<comment type="caution">
    <text evidence="2">The sequence shown here is derived from an EMBL/GenBank/DDBJ whole genome shotgun (WGS) entry which is preliminary data.</text>
</comment>
<dbReference type="AlphaFoldDB" id="A0A955L9F3"/>
<gene>
    <name evidence="2" type="ORF">KC669_00980</name>
</gene>
<accession>A0A955L9F3</accession>
<dbReference type="Proteomes" id="UP000714915">
    <property type="component" value="Unassembled WGS sequence"/>
</dbReference>
<evidence type="ECO:0000313" key="2">
    <source>
        <dbReference type="EMBL" id="MCA9386585.1"/>
    </source>
</evidence>
<dbReference type="EMBL" id="JAGQLF010000007">
    <property type="protein sequence ID" value="MCA9386585.1"/>
    <property type="molecule type" value="Genomic_DNA"/>
</dbReference>
<dbReference type="Gene3D" id="2.60.40.4130">
    <property type="match status" value="1"/>
</dbReference>
<evidence type="ECO:0008006" key="4">
    <source>
        <dbReference type="Google" id="ProtNLM"/>
    </source>
</evidence>
<name>A0A955L9F3_9BACT</name>
<reference evidence="2" key="1">
    <citation type="submission" date="2020-04" db="EMBL/GenBank/DDBJ databases">
        <authorList>
            <person name="Zhang T."/>
        </authorList>
    </citation>
    <scope>NUCLEOTIDE SEQUENCE</scope>
    <source>
        <strain evidence="2">HKST-UBA09</strain>
    </source>
</reference>
<evidence type="ECO:0000313" key="3">
    <source>
        <dbReference type="Proteomes" id="UP000714915"/>
    </source>
</evidence>